<keyword evidence="4" id="KW-1185">Reference proteome</keyword>
<reference evidence="3 4" key="1">
    <citation type="journal article" date="2011" name="PLoS Pathog.">
        <title>Endophytic Life Strategies Decoded by Genome and Transcriptome Analyses of the Mutualistic Root Symbiont Piriformospora indica.</title>
        <authorList>
            <person name="Zuccaro A."/>
            <person name="Lahrmann U."/>
            <person name="Guldener U."/>
            <person name="Langen G."/>
            <person name="Pfiffi S."/>
            <person name="Biedenkopf D."/>
            <person name="Wong P."/>
            <person name="Samans B."/>
            <person name="Grimm C."/>
            <person name="Basiewicz M."/>
            <person name="Murat C."/>
            <person name="Martin F."/>
            <person name="Kogel K.H."/>
        </authorList>
    </citation>
    <scope>NUCLEOTIDE SEQUENCE [LARGE SCALE GENOMIC DNA]</scope>
    <source>
        <strain evidence="3 4">DSM 11827</strain>
    </source>
</reference>
<comment type="caution">
    <text evidence="3">The sequence shown here is derived from an EMBL/GenBank/DDBJ whole genome shotgun (WGS) entry which is preliminary data.</text>
</comment>
<accession>G4TKY0</accession>
<dbReference type="EMBL" id="CAFZ01000142">
    <property type="protein sequence ID" value="CCA71972.1"/>
    <property type="molecule type" value="Genomic_DNA"/>
</dbReference>
<organism evidence="3 4">
    <name type="scientific">Serendipita indica (strain DSM 11827)</name>
    <name type="common">Root endophyte fungus</name>
    <name type="synonym">Piriformospora indica</name>
    <dbReference type="NCBI Taxonomy" id="1109443"/>
    <lineage>
        <taxon>Eukaryota</taxon>
        <taxon>Fungi</taxon>
        <taxon>Dikarya</taxon>
        <taxon>Basidiomycota</taxon>
        <taxon>Agaricomycotina</taxon>
        <taxon>Agaricomycetes</taxon>
        <taxon>Sebacinales</taxon>
        <taxon>Serendipitaceae</taxon>
        <taxon>Serendipita</taxon>
    </lineage>
</organism>
<dbReference type="SUPFAM" id="SSF56019">
    <property type="entry name" value="The spindle assembly checkpoint protein mad2"/>
    <property type="match status" value="1"/>
</dbReference>
<dbReference type="FunCoup" id="G4TKY0">
    <property type="interactions" value="3"/>
</dbReference>
<dbReference type="PANTHER" id="PTHR11842:SF10">
    <property type="entry name" value="MITOTIC SPINDLE ASSEMBLY CHECKPOINT PROTEIN MAD2B"/>
    <property type="match status" value="1"/>
</dbReference>
<name>G4TKY0_SERID</name>
<dbReference type="AlphaFoldDB" id="G4TKY0"/>
<dbReference type="GO" id="GO:0016035">
    <property type="term" value="C:zeta DNA polymerase complex"/>
    <property type="evidence" value="ECO:0007669"/>
    <property type="project" value="TreeGrafter"/>
</dbReference>
<dbReference type="HOGENOM" id="CLU_050394_0_0_1"/>
<evidence type="ECO:0000313" key="3">
    <source>
        <dbReference type="EMBL" id="CCA71972.1"/>
    </source>
</evidence>
<dbReference type="Gene3D" id="3.30.900.10">
    <property type="entry name" value="HORMA domain"/>
    <property type="match status" value="1"/>
</dbReference>
<sequence length="248" mass="27960">MPPKKAPQLPTKDTPLSYHQMVIELLKFLEVSIHTILFVRRIYPTELFARRKKYDAPVYQSRHPDLNSYISGAVKAVGEELVRGTVQRVVVVIRDRDNVALERFVFNFSGLPAIPKDAEWQKWSNVEGVMSAATLAQYFRSFLIRLALLDRQLGTLPESWDSTFAVVMELKDGETPSEPVSKAKAKDKPPVAWVPALVQNTTAGMTEDAESHIIRTVDTGLVNLSLIVQESEDKLLRIKALEDDSMEL</sequence>
<protein>
    <submittedName>
        <fullName evidence="3">Related to mitotic spindle assembly checkpoint protein mad2b</fullName>
    </submittedName>
</protein>
<dbReference type="Pfam" id="PF02301">
    <property type="entry name" value="HORMA"/>
    <property type="match status" value="1"/>
</dbReference>
<dbReference type="eggNOG" id="KOG3186">
    <property type="taxonomic scope" value="Eukaryota"/>
</dbReference>
<dbReference type="OrthoDB" id="21254at2759"/>
<dbReference type="OMA" id="CEDFPWI"/>
<dbReference type="InterPro" id="IPR003511">
    <property type="entry name" value="HORMA_dom"/>
</dbReference>
<evidence type="ECO:0000313" key="4">
    <source>
        <dbReference type="Proteomes" id="UP000007148"/>
    </source>
</evidence>
<dbReference type="PANTHER" id="PTHR11842">
    <property type="entry name" value="MITOTIC SPINDLE ASSEMBLY CHECKPOINT PROTEIN MAD2"/>
    <property type="match status" value="1"/>
</dbReference>
<evidence type="ECO:0000259" key="2">
    <source>
        <dbReference type="PROSITE" id="PS50815"/>
    </source>
</evidence>
<dbReference type="PROSITE" id="PS50815">
    <property type="entry name" value="HORMA"/>
    <property type="match status" value="1"/>
</dbReference>
<gene>
    <name evidence="3" type="ORF">PIIN_05907</name>
</gene>
<comment type="similarity">
    <text evidence="1">Belongs to the MAD2 family.</text>
</comment>
<dbReference type="STRING" id="1109443.G4TKY0"/>
<proteinExistence type="inferred from homology"/>
<dbReference type="InterPro" id="IPR036570">
    <property type="entry name" value="HORMA_dom_sf"/>
</dbReference>
<dbReference type="Proteomes" id="UP000007148">
    <property type="component" value="Unassembled WGS sequence"/>
</dbReference>
<dbReference type="InterPro" id="IPR045091">
    <property type="entry name" value="Mad2-like"/>
</dbReference>
<evidence type="ECO:0000256" key="1">
    <source>
        <dbReference type="ARBA" id="ARBA00010348"/>
    </source>
</evidence>
<feature type="domain" description="HORMA" evidence="2">
    <location>
        <begin position="19"/>
        <end position="228"/>
    </location>
</feature>
<dbReference type="InParanoid" id="G4TKY0"/>